<reference evidence="1 2" key="1">
    <citation type="submission" date="2022-06" db="EMBL/GenBank/DDBJ databases">
        <title>Draft genome sequence of type strain Streptomyces rubrisoli DSM 42083.</title>
        <authorList>
            <person name="Duangmal K."/>
            <person name="Klaysubun C."/>
        </authorList>
    </citation>
    <scope>NUCLEOTIDE SEQUENCE [LARGE SCALE GENOMIC DNA]</scope>
    <source>
        <strain evidence="1 2">DSM 42083</strain>
    </source>
</reference>
<accession>A0ABT1PKC1</accession>
<evidence type="ECO:0000313" key="1">
    <source>
        <dbReference type="EMBL" id="MCQ4045821.1"/>
    </source>
</evidence>
<keyword evidence="2" id="KW-1185">Reference proteome</keyword>
<evidence type="ECO:0000313" key="2">
    <source>
        <dbReference type="Proteomes" id="UP001206206"/>
    </source>
</evidence>
<dbReference type="Proteomes" id="UP001206206">
    <property type="component" value="Unassembled WGS sequence"/>
</dbReference>
<dbReference type="RefSeq" id="WP_255931972.1">
    <property type="nucleotide sequence ID" value="NZ_JANFNH010000049.1"/>
</dbReference>
<dbReference type="Pfam" id="PF07799">
    <property type="entry name" value="DUF1643"/>
    <property type="match status" value="1"/>
</dbReference>
<gene>
    <name evidence="1" type="ORF">NON19_28245</name>
</gene>
<protein>
    <submittedName>
        <fullName evidence="1">DUF1643 domain-containing protein</fullName>
    </submittedName>
</protein>
<organism evidence="1 2">
    <name type="scientific">Streptantibioticus rubrisoli</name>
    <dbReference type="NCBI Taxonomy" id="1387313"/>
    <lineage>
        <taxon>Bacteria</taxon>
        <taxon>Bacillati</taxon>
        <taxon>Actinomycetota</taxon>
        <taxon>Actinomycetes</taxon>
        <taxon>Kitasatosporales</taxon>
        <taxon>Streptomycetaceae</taxon>
        <taxon>Streptantibioticus</taxon>
    </lineage>
</organism>
<sequence length="184" mass="19671">MTLTEQIASWAAACGLTHQQGTAGTAVFGPEAVHRYALTRTWDPAGSHAVFVLLNPSMATAHQDDPTVRRLAGFARREGHGGLVLANLFAVRCTHPTGLPSCPEPVGEHNDALLALLAEAAREITVGWGTWGSLRRADEVLALLRGHGARLYALGVTQAGYPRHPLYLAKSAPLLPYEPQGVRQ</sequence>
<proteinExistence type="predicted"/>
<name>A0ABT1PKC1_9ACTN</name>
<dbReference type="InterPro" id="IPR012441">
    <property type="entry name" value="DUF1643"/>
</dbReference>
<dbReference type="EMBL" id="JANFNH010000049">
    <property type="protein sequence ID" value="MCQ4045821.1"/>
    <property type="molecule type" value="Genomic_DNA"/>
</dbReference>
<comment type="caution">
    <text evidence="1">The sequence shown here is derived from an EMBL/GenBank/DDBJ whole genome shotgun (WGS) entry which is preliminary data.</text>
</comment>